<dbReference type="Proteomes" id="UP000887576">
    <property type="component" value="Unplaced"/>
</dbReference>
<evidence type="ECO:0000313" key="2">
    <source>
        <dbReference type="WBParaSite" id="JU765_v2.g13359.t1"/>
    </source>
</evidence>
<organism evidence="1 2">
    <name type="scientific">Panagrolaimus sp. JU765</name>
    <dbReference type="NCBI Taxonomy" id="591449"/>
    <lineage>
        <taxon>Eukaryota</taxon>
        <taxon>Metazoa</taxon>
        <taxon>Ecdysozoa</taxon>
        <taxon>Nematoda</taxon>
        <taxon>Chromadorea</taxon>
        <taxon>Rhabditida</taxon>
        <taxon>Tylenchina</taxon>
        <taxon>Panagrolaimomorpha</taxon>
        <taxon>Panagrolaimoidea</taxon>
        <taxon>Panagrolaimidae</taxon>
        <taxon>Panagrolaimus</taxon>
    </lineage>
</organism>
<sequence length="616" mass="69641">MNLKTTKSSPIYQSSSLRLRLAADVHRYSTSDDDSGCVMEEYTWVPSGLMPEIVHLYFSCLPGEKVPYINSVGEKWRMRQLQYQLPPQDSDARYCGNLSEVEENELRIIEETRKRECLGRGVISKIPFDHSQKSCHQCKSSILPDEIVVSAPERFPEDYVWHPQCFVCFDCNELLIDLIYYKHNENVFCGRHHAEQIKPRCAHCDELIFCEECTEAEGRVWHLKHFICTRCDCQLGGKRYIVRNELPYCIPCYHLAVELRCNTCHKDIIADKPHITQANIHWHADERCFCCVICEKNLLGKKYCFVDNQLLCGVNICARIQEQEQKKKYIFQRAGSLSSVPPASSSPSLISLTPSGSASPAHSDRPSSAKQFSQSAGFPVQKSPSRVRFDLRPQQLQIQRQPRPKPPNRNPPPPPANIPVDSAMTPPENIYETVVMPSQLSSASSQDLNQQLNQKRNRKKLKKKLNNNNHSEQPVNYAISLSHSSSDDDEVACSSASLKKQKEVCPSPARSKSADGRDLKKHSNCPTSKYGYGAQSNHYTRGPPESYPSSSSSTSSDSDDAYVTEYLAESLSRLQYAEKKSNANKSIYKKSRQQATITTPRTAKNKKSSNSNCIVS</sequence>
<evidence type="ECO:0000313" key="1">
    <source>
        <dbReference type="Proteomes" id="UP000887576"/>
    </source>
</evidence>
<accession>A0AC34Q609</accession>
<proteinExistence type="predicted"/>
<reference evidence="2" key="1">
    <citation type="submission" date="2022-11" db="UniProtKB">
        <authorList>
            <consortium name="WormBaseParasite"/>
        </authorList>
    </citation>
    <scope>IDENTIFICATION</scope>
</reference>
<protein>
    <submittedName>
        <fullName evidence="2">Uncharacterized protein</fullName>
    </submittedName>
</protein>
<name>A0AC34Q609_9BILA</name>
<dbReference type="WBParaSite" id="JU765_v2.g13359.t1">
    <property type="protein sequence ID" value="JU765_v2.g13359.t1"/>
    <property type="gene ID" value="JU765_v2.g13359"/>
</dbReference>